<evidence type="ECO:0000313" key="4">
    <source>
        <dbReference type="Proteomes" id="UP000008221"/>
    </source>
</evidence>
<dbReference type="NCBIfam" id="NF040672">
    <property type="entry name" value="SCO2322_fam"/>
    <property type="match status" value="1"/>
</dbReference>
<dbReference type="HOGENOM" id="CLU_938838_0_0_11"/>
<sequence length="296" mass="29301">MALALWTLASLGGAAAAAVVGTAGPVRADTAYRYWAYYLAENGRWVYAQRGPAAEHPVNGEVQGWRFGVQGAVDTPLTPRVPPSQLICPSPTAPDLISVGIVIDFGTPSDAPPGETPPARVITKCVTVRQGQTGADVLVAAVGQDNVRIGSSGLICGIDGYPRSECAPAVSVSRSPVAAGTTSASASASAAPPSRTPSTGTAASTVPAATAPPTEGSRPQQSTPSEALPATGASGGAQPSATSDPSTTPSVPTTAAHPATAHTGGVDPATVIAGAAAVLLGSAGAWTAINRRRGNR</sequence>
<organism evidence="3 4">
    <name type="scientific">Acidothermus cellulolyticus (strain ATCC 43068 / DSM 8971 / 11B)</name>
    <dbReference type="NCBI Taxonomy" id="351607"/>
    <lineage>
        <taxon>Bacteria</taxon>
        <taxon>Bacillati</taxon>
        <taxon>Actinomycetota</taxon>
        <taxon>Actinomycetes</taxon>
        <taxon>Acidothermales</taxon>
        <taxon>Acidothermaceae</taxon>
        <taxon>Acidothermus</taxon>
    </lineage>
</organism>
<feature type="compositionally biased region" description="Low complexity" evidence="1">
    <location>
        <begin position="182"/>
        <end position="214"/>
    </location>
</feature>
<dbReference type="InParanoid" id="A0LTF8"/>
<feature type="signal peptide" evidence="2">
    <location>
        <begin position="1"/>
        <end position="17"/>
    </location>
</feature>
<feature type="chain" id="PRO_5038914042" description="Gram-positive cocci surface proteins LPxTG domain-containing protein" evidence="2">
    <location>
        <begin position="18"/>
        <end position="296"/>
    </location>
</feature>
<evidence type="ECO:0000256" key="1">
    <source>
        <dbReference type="SAM" id="MobiDB-lite"/>
    </source>
</evidence>
<keyword evidence="2" id="KW-0732">Signal</keyword>
<dbReference type="eggNOG" id="ENOG50332M6">
    <property type="taxonomic scope" value="Bacteria"/>
</dbReference>
<reference evidence="3 4" key="1">
    <citation type="journal article" date="2009" name="Genome Res.">
        <title>Complete genome of the cellulolytic thermophile Acidothermus cellulolyticus 11B provides insights into its ecophysiological and evolutionary adaptations.</title>
        <authorList>
            <person name="Barabote R.D."/>
            <person name="Xie G."/>
            <person name="Leu D.H."/>
            <person name="Normand P."/>
            <person name="Necsulea A."/>
            <person name="Daubin V."/>
            <person name="Medigue C."/>
            <person name="Adney W.S."/>
            <person name="Xu X.C."/>
            <person name="Lapidus A."/>
            <person name="Parales R.E."/>
            <person name="Detter C."/>
            <person name="Pujic P."/>
            <person name="Bruce D."/>
            <person name="Lavire C."/>
            <person name="Challacombe J.F."/>
            <person name="Brettin T.S."/>
            <person name="Berry A.M."/>
        </authorList>
    </citation>
    <scope>NUCLEOTIDE SEQUENCE [LARGE SCALE GENOMIC DNA]</scope>
    <source>
        <strain evidence="4">ATCC 43068 / DSM 8971 / 11B</strain>
    </source>
</reference>
<evidence type="ECO:0008006" key="5">
    <source>
        <dbReference type="Google" id="ProtNLM"/>
    </source>
</evidence>
<dbReference type="Proteomes" id="UP000008221">
    <property type="component" value="Chromosome"/>
</dbReference>
<dbReference type="AlphaFoldDB" id="A0LTF8"/>
<dbReference type="EMBL" id="CP000481">
    <property type="protein sequence ID" value="ABK52718.1"/>
    <property type="molecule type" value="Genomic_DNA"/>
</dbReference>
<feature type="compositionally biased region" description="Low complexity" evidence="1">
    <location>
        <begin position="239"/>
        <end position="262"/>
    </location>
</feature>
<dbReference type="STRING" id="351607.Acel_0945"/>
<gene>
    <name evidence="3" type="ordered locus">Acel_0945</name>
</gene>
<dbReference type="InterPro" id="IPR047703">
    <property type="entry name" value="SCO2322-like"/>
</dbReference>
<evidence type="ECO:0000313" key="3">
    <source>
        <dbReference type="EMBL" id="ABK52718.1"/>
    </source>
</evidence>
<proteinExistence type="predicted"/>
<keyword evidence="4" id="KW-1185">Reference proteome</keyword>
<name>A0LTF8_ACIC1</name>
<feature type="region of interest" description="Disordered" evidence="1">
    <location>
        <begin position="182"/>
        <end position="262"/>
    </location>
</feature>
<dbReference type="KEGG" id="ace:Acel_0945"/>
<accession>A0LTF8</accession>
<protein>
    <recommendedName>
        <fullName evidence="5">Gram-positive cocci surface proteins LPxTG domain-containing protein</fullName>
    </recommendedName>
</protein>
<evidence type="ECO:0000256" key="2">
    <source>
        <dbReference type="SAM" id="SignalP"/>
    </source>
</evidence>